<evidence type="ECO:0000313" key="2">
    <source>
        <dbReference type="Proteomes" id="UP001214530"/>
    </source>
</evidence>
<sequence>MNLADAFGEEAKREFAQNCIVVGKVIKCFVEDTNPPKEKRFIIVGISNDNSIKLATVYINSHVNHNVFPTPELQALHLNLECANRPYLSYDSHVDCSQLKKKNKDWLINLIAEDPTRVLGEVAPTDFAIIKETLKGTTTISVADKKRYGLF</sequence>
<organism evidence="1 2">
    <name type="scientific">Candidatus Pedobacter colombiensis</name>
    <dbReference type="NCBI Taxonomy" id="3121371"/>
    <lineage>
        <taxon>Bacteria</taxon>
        <taxon>Pseudomonadati</taxon>
        <taxon>Bacteroidota</taxon>
        <taxon>Sphingobacteriia</taxon>
        <taxon>Sphingobacteriales</taxon>
        <taxon>Sphingobacteriaceae</taxon>
        <taxon>Pedobacter</taxon>
    </lineage>
</organism>
<dbReference type="EMBL" id="CP119313">
    <property type="protein sequence ID" value="WEK18858.1"/>
    <property type="molecule type" value="Genomic_DNA"/>
</dbReference>
<dbReference type="AlphaFoldDB" id="A0AAJ6B885"/>
<gene>
    <name evidence="1" type="ORF">P0Y49_18955</name>
</gene>
<name>A0AAJ6B885_9SPHI</name>
<dbReference type="Proteomes" id="UP001214530">
    <property type="component" value="Chromosome"/>
</dbReference>
<evidence type="ECO:0000313" key="1">
    <source>
        <dbReference type="EMBL" id="WEK18858.1"/>
    </source>
</evidence>
<proteinExistence type="predicted"/>
<accession>A0AAJ6B885</accession>
<reference evidence="1" key="1">
    <citation type="submission" date="2023-03" db="EMBL/GenBank/DDBJ databases">
        <title>Andean soil-derived lignocellulolytic bacterial consortium as a source of novel taxa and putative plastic-active enzymes.</title>
        <authorList>
            <person name="Diaz-Garcia L."/>
            <person name="Chuvochina M."/>
            <person name="Feuerriegel G."/>
            <person name="Bunk B."/>
            <person name="Sproer C."/>
            <person name="Streit W.R."/>
            <person name="Rodriguez L.M."/>
            <person name="Overmann J."/>
            <person name="Jimenez D.J."/>
        </authorList>
    </citation>
    <scope>NUCLEOTIDE SEQUENCE</scope>
    <source>
        <strain evidence="1">MAG 3858</strain>
    </source>
</reference>
<protein>
    <submittedName>
        <fullName evidence="1">Uncharacterized protein</fullName>
    </submittedName>
</protein>